<feature type="region of interest" description="Disordered" evidence="1">
    <location>
        <begin position="10"/>
        <end position="34"/>
    </location>
</feature>
<proteinExistence type="predicted"/>
<protein>
    <submittedName>
        <fullName evidence="2">Uncharacterized protein</fullName>
    </submittedName>
</protein>
<comment type="caution">
    <text evidence="2">The sequence shown here is derived from an EMBL/GenBank/DDBJ whole genome shotgun (WGS) entry which is preliminary data.</text>
</comment>
<dbReference type="AlphaFoldDB" id="A0A9P5Y9F6"/>
<accession>A0A9P5Y9F6</accession>
<feature type="compositionally biased region" description="Polar residues" evidence="1">
    <location>
        <begin position="97"/>
        <end position="108"/>
    </location>
</feature>
<sequence length="119" mass="12733">MIPYSQHLRLTFTTNPNPGSRTHNGSMSIGQNKSKSCMSTSSPFCLFKSHFLSFQCHLTSMSTSSQNSNVGPPVASLSQADNSQSQAVTRNGILPSQEVSTLPNSFMGGTQHPPSTPTD</sequence>
<name>A0A9P5Y9F6_9AGAR</name>
<dbReference type="Proteomes" id="UP000807353">
    <property type="component" value="Unassembled WGS sequence"/>
</dbReference>
<feature type="compositionally biased region" description="Polar residues" evidence="1">
    <location>
        <begin position="62"/>
        <end position="89"/>
    </location>
</feature>
<evidence type="ECO:0000313" key="2">
    <source>
        <dbReference type="EMBL" id="KAF9465109.1"/>
    </source>
</evidence>
<reference evidence="2" key="1">
    <citation type="submission" date="2020-11" db="EMBL/GenBank/DDBJ databases">
        <authorList>
            <consortium name="DOE Joint Genome Institute"/>
            <person name="Ahrendt S."/>
            <person name="Riley R."/>
            <person name="Andreopoulos W."/>
            <person name="Labutti K."/>
            <person name="Pangilinan J."/>
            <person name="Ruiz-Duenas F.J."/>
            <person name="Barrasa J.M."/>
            <person name="Sanchez-Garcia M."/>
            <person name="Camarero S."/>
            <person name="Miyauchi S."/>
            <person name="Serrano A."/>
            <person name="Linde D."/>
            <person name="Babiker R."/>
            <person name="Drula E."/>
            <person name="Ayuso-Fernandez I."/>
            <person name="Pacheco R."/>
            <person name="Padilla G."/>
            <person name="Ferreira P."/>
            <person name="Barriuso J."/>
            <person name="Kellner H."/>
            <person name="Castanera R."/>
            <person name="Alfaro M."/>
            <person name="Ramirez L."/>
            <person name="Pisabarro A.G."/>
            <person name="Kuo A."/>
            <person name="Tritt A."/>
            <person name="Lipzen A."/>
            <person name="He G."/>
            <person name="Yan M."/>
            <person name="Ng V."/>
            <person name="Cullen D."/>
            <person name="Martin F."/>
            <person name="Rosso M.-N."/>
            <person name="Henrissat B."/>
            <person name="Hibbett D."/>
            <person name="Martinez A.T."/>
            <person name="Grigoriev I.V."/>
        </authorList>
    </citation>
    <scope>NUCLEOTIDE SEQUENCE</scope>
    <source>
        <strain evidence="2">CBS 247.69</strain>
    </source>
</reference>
<evidence type="ECO:0000256" key="1">
    <source>
        <dbReference type="SAM" id="MobiDB-lite"/>
    </source>
</evidence>
<evidence type="ECO:0000313" key="3">
    <source>
        <dbReference type="Proteomes" id="UP000807353"/>
    </source>
</evidence>
<organism evidence="2 3">
    <name type="scientific">Collybia nuda</name>
    <dbReference type="NCBI Taxonomy" id="64659"/>
    <lineage>
        <taxon>Eukaryota</taxon>
        <taxon>Fungi</taxon>
        <taxon>Dikarya</taxon>
        <taxon>Basidiomycota</taxon>
        <taxon>Agaricomycotina</taxon>
        <taxon>Agaricomycetes</taxon>
        <taxon>Agaricomycetidae</taxon>
        <taxon>Agaricales</taxon>
        <taxon>Tricholomatineae</taxon>
        <taxon>Clitocybaceae</taxon>
        <taxon>Collybia</taxon>
    </lineage>
</organism>
<dbReference type="EMBL" id="MU150249">
    <property type="protein sequence ID" value="KAF9465109.1"/>
    <property type="molecule type" value="Genomic_DNA"/>
</dbReference>
<keyword evidence="3" id="KW-1185">Reference proteome</keyword>
<feature type="compositionally biased region" description="Polar residues" evidence="1">
    <location>
        <begin position="11"/>
        <end position="34"/>
    </location>
</feature>
<feature type="region of interest" description="Disordered" evidence="1">
    <location>
        <begin position="62"/>
        <end position="119"/>
    </location>
</feature>
<gene>
    <name evidence="2" type="ORF">BDZ94DRAFT_407328</name>
</gene>